<evidence type="ECO:0000256" key="1">
    <source>
        <dbReference type="SAM" id="Coils"/>
    </source>
</evidence>
<proteinExistence type="predicted"/>
<dbReference type="Proteomes" id="UP000681967">
    <property type="component" value="Unassembled WGS sequence"/>
</dbReference>
<name>A0A8S2XGE5_9BILA</name>
<evidence type="ECO:0000313" key="4">
    <source>
        <dbReference type="Proteomes" id="UP000681720"/>
    </source>
</evidence>
<feature type="coiled-coil region" evidence="1">
    <location>
        <begin position="6"/>
        <end position="37"/>
    </location>
</feature>
<dbReference type="AlphaFoldDB" id="A0A8S2XGE5"/>
<feature type="non-terminal residue" evidence="3">
    <location>
        <position position="44"/>
    </location>
</feature>
<gene>
    <name evidence="2" type="ORF">BYL167_LOCUS30238</name>
    <name evidence="3" type="ORF">GIL414_LOCUS34521</name>
</gene>
<comment type="caution">
    <text evidence="3">The sequence shown here is derived from an EMBL/GenBank/DDBJ whole genome shotgun (WGS) entry which is preliminary data.</text>
</comment>
<dbReference type="EMBL" id="CAJOBJ010080008">
    <property type="protein sequence ID" value="CAF4496895.1"/>
    <property type="molecule type" value="Genomic_DNA"/>
</dbReference>
<evidence type="ECO:0000313" key="2">
    <source>
        <dbReference type="EMBL" id="CAF4369047.1"/>
    </source>
</evidence>
<sequence>MQKLFFLRLKEENEHLLRQLQDRTQQYENEKSTLLADHQRRLDD</sequence>
<accession>A0A8S2XGE5</accession>
<reference evidence="3" key="1">
    <citation type="submission" date="2021-02" db="EMBL/GenBank/DDBJ databases">
        <authorList>
            <person name="Nowell W R."/>
        </authorList>
    </citation>
    <scope>NUCLEOTIDE SEQUENCE</scope>
</reference>
<protein>
    <submittedName>
        <fullName evidence="3">Uncharacterized protein</fullName>
    </submittedName>
</protein>
<dbReference type="Proteomes" id="UP000681720">
    <property type="component" value="Unassembled WGS sequence"/>
</dbReference>
<organism evidence="3 4">
    <name type="scientific">Rotaria magnacalcarata</name>
    <dbReference type="NCBI Taxonomy" id="392030"/>
    <lineage>
        <taxon>Eukaryota</taxon>
        <taxon>Metazoa</taxon>
        <taxon>Spiralia</taxon>
        <taxon>Gnathifera</taxon>
        <taxon>Rotifera</taxon>
        <taxon>Eurotatoria</taxon>
        <taxon>Bdelloidea</taxon>
        <taxon>Philodinida</taxon>
        <taxon>Philodinidae</taxon>
        <taxon>Rotaria</taxon>
    </lineage>
</organism>
<keyword evidence="1" id="KW-0175">Coiled coil</keyword>
<dbReference type="EMBL" id="CAJOBH010048873">
    <property type="protein sequence ID" value="CAF4369047.1"/>
    <property type="molecule type" value="Genomic_DNA"/>
</dbReference>
<evidence type="ECO:0000313" key="3">
    <source>
        <dbReference type="EMBL" id="CAF4496895.1"/>
    </source>
</evidence>